<reference evidence="1" key="1">
    <citation type="journal article" date="2015" name="Nature">
        <title>Complex archaea that bridge the gap between prokaryotes and eukaryotes.</title>
        <authorList>
            <person name="Spang A."/>
            <person name="Saw J.H."/>
            <person name="Jorgensen S.L."/>
            <person name="Zaremba-Niedzwiedzka K."/>
            <person name="Martijn J."/>
            <person name="Lind A.E."/>
            <person name="van Eijk R."/>
            <person name="Schleper C."/>
            <person name="Guy L."/>
            <person name="Ettema T.J."/>
        </authorList>
    </citation>
    <scope>NUCLEOTIDE SEQUENCE</scope>
</reference>
<evidence type="ECO:0000313" key="1">
    <source>
        <dbReference type="EMBL" id="KKL54500.1"/>
    </source>
</evidence>
<accession>A0A0F9FB19</accession>
<protein>
    <submittedName>
        <fullName evidence="1">Uncharacterized protein</fullName>
    </submittedName>
</protein>
<organism evidence="1">
    <name type="scientific">marine sediment metagenome</name>
    <dbReference type="NCBI Taxonomy" id="412755"/>
    <lineage>
        <taxon>unclassified sequences</taxon>
        <taxon>metagenomes</taxon>
        <taxon>ecological metagenomes</taxon>
    </lineage>
</organism>
<sequence length="155" mass="17919">MERLDRKFDGKWHNILNRFHEKSGPQDGEFRSWMYEAKRMADEVPRIALMFQMEREGKLPELHQQCSHSPTEPIEDNRLICCLGVECRGCPELLSLAEGNLSPGELDLSRAWTCAAHIVSFSKRRVDTSEGYVLTRGDQMYWTKGHDSLSQAMME</sequence>
<comment type="caution">
    <text evidence="1">The sequence shown here is derived from an EMBL/GenBank/DDBJ whole genome shotgun (WGS) entry which is preliminary data.</text>
</comment>
<gene>
    <name evidence="1" type="ORF">LCGC14_2264810</name>
</gene>
<name>A0A0F9FB19_9ZZZZ</name>
<dbReference type="EMBL" id="LAZR01031178">
    <property type="protein sequence ID" value="KKL54500.1"/>
    <property type="molecule type" value="Genomic_DNA"/>
</dbReference>
<proteinExistence type="predicted"/>
<dbReference type="AlphaFoldDB" id="A0A0F9FB19"/>
<feature type="non-terminal residue" evidence="1">
    <location>
        <position position="1"/>
    </location>
</feature>